<dbReference type="FunFam" id="3.10.110.10:FF:000008">
    <property type="entry name" value="Ubiquitin-conjugating enzyme E2 G2"/>
    <property type="match status" value="1"/>
</dbReference>
<dbReference type="AlphaFoldDB" id="A0A7C8ILC6"/>
<keyword evidence="7" id="KW-0882">Thioester bond</keyword>
<keyword evidence="6" id="KW-0067">ATP-binding</keyword>
<feature type="region of interest" description="Disordered" evidence="16">
    <location>
        <begin position="201"/>
        <end position="292"/>
    </location>
</feature>
<dbReference type="SUPFAM" id="SSF54495">
    <property type="entry name" value="UBC-like"/>
    <property type="match status" value="1"/>
</dbReference>
<comment type="caution">
    <text evidence="18">The sequence shown here is derived from an EMBL/GenBank/DDBJ whole genome shotgun (WGS) entry which is preliminary data.</text>
</comment>
<keyword evidence="5" id="KW-0833">Ubl conjugation pathway</keyword>
<evidence type="ECO:0000256" key="5">
    <source>
        <dbReference type="ARBA" id="ARBA00022786"/>
    </source>
</evidence>
<evidence type="ECO:0000256" key="16">
    <source>
        <dbReference type="SAM" id="MobiDB-lite"/>
    </source>
</evidence>
<dbReference type="PROSITE" id="PS50127">
    <property type="entry name" value="UBC_2"/>
    <property type="match status" value="1"/>
</dbReference>
<evidence type="ECO:0000259" key="17">
    <source>
        <dbReference type="PROSITE" id="PS50127"/>
    </source>
</evidence>
<evidence type="ECO:0000256" key="12">
    <source>
        <dbReference type="ARBA" id="ARBA00042179"/>
    </source>
</evidence>
<keyword evidence="4" id="KW-0547">Nucleotide-binding</keyword>
<dbReference type="Gene3D" id="3.10.110.10">
    <property type="entry name" value="Ubiquitin Conjugating Enzyme"/>
    <property type="match status" value="1"/>
</dbReference>
<evidence type="ECO:0000256" key="13">
    <source>
        <dbReference type="ARBA" id="ARBA00042190"/>
    </source>
</evidence>
<gene>
    <name evidence="18" type="ORF">GQX73_g10310</name>
</gene>
<feature type="region of interest" description="Disordered" evidence="16">
    <location>
        <begin position="150"/>
        <end position="188"/>
    </location>
</feature>
<proteinExistence type="predicted"/>
<organism evidence="18 19">
    <name type="scientific">Xylaria multiplex</name>
    <dbReference type="NCBI Taxonomy" id="323545"/>
    <lineage>
        <taxon>Eukaryota</taxon>
        <taxon>Fungi</taxon>
        <taxon>Dikarya</taxon>
        <taxon>Ascomycota</taxon>
        <taxon>Pezizomycotina</taxon>
        <taxon>Sordariomycetes</taxon>
        <taxon>Xylariomycetidae</taxon>
        <taxon>Xylariales</taxon>
        <taxon>Xylariaceae</taxon>
        <taxon>Xylaria</taxon>
    </lineage>
</organism>
<dbReference type="InterPro" id="IPR050113">
    <property type="entry name" value="Ub_conjugating_enzyme"/>
</dbReference>
<dbReference type="InParanoid" id="A0A7C8ILC6"/>
<keyword evidence="3" id="KW-0808">Transferase</keyword>
<feature type="domain" description="UBC core" evidence="17">
    <location>
        <begin position="5"/>
        <end position="165"/>
    </location>
</feature>
<feature type="region of interest" description="Disordered" evidence="16">
    <location>
        <begin position="334"/>
        <end position="355"/>
    </location>
</feature>
<evidence type="ECO:0000256" key="14">
    <source>
        <dbReference type="ARBA" id="ARBA00077195"/>
    </source>
</evidence>
<dbReference type="GO" id="GO:0061631">
    <property type="term" value="F:ubiquitin conjugating enzyme activity"/>
    <property type="evidence" value="ECO:0007669"/>
    <property type="project" value="UniProtKB-EC"/>
</dbReference>
<feature type="compositionally biased region" description="Polar residues" evidence="16">
    <location>
        <begin position="230"/>
        <end position="240"/>
    </location>
</feature>
<dbReference type="Proteomes" id="UP000481858">
    <property type="component" value="Unassembled WGS sequence"/>
</dbReference>
<evidence type="ECO:0000256" key="2">
    <source>
        <dbReference type="ARBA" id="ARBA00012486"/>
    </source>
</evidence>
<dbReference type="SMART" id="SM00212">
    <property type="entry name" value="UBCc"/>
    <property type="match status" value="1"/>
</dbReference>
<dbReference type="GO" id="GO:0005524">
    <property type="term" value="F:ATP binding"/>
    <property type="evidence" value="ECO:0007669"/>
    <property type="project" value="UniProtKB-KW"/>
</dbReference>
<feature type="compositionally biased region" description="Acidic residues" evidence="16">
    <location>
        <begin position="339"/>
        <end position="349"/>
    </location>
</feature>
<protein>
    <recommendedName>
        <fullName evidence="10">Ubiquitin-conjugating enzyme E2 2</fullName>
        <ecNumber evidence="2">2.3.2.23</ecNumber>
    </recommendedName>
    <alternativeName>
        <fullName evidence="12">E2 ubiquitin-conjugating enzyme 2</fullName>
    </alternativeName>
    <alternativeName>
        <fullName evidence="14">E2 ubiquitin-conjugating enzyme 7</fullName>
    </alternativeName>
    <alternativeName>
        <fullName evidence="9">Ubiquitin carrier protein</fullName>
    </alternativeName>
    <alternativeName>
        <fullName evidence="13">Ubiquitin carrier protein UBC2</fullName>
    </alternativeName>
    <alternativeName>
        <fullName evidence="8">Ubiquitin-protein ligase</fullName>
    </alternativeName>
    <alternativeName>
        <fullName evidence="11">Ubiquitin-protein ligase UBC2</fullName>
    </alternativeName>
</protein>
<feature type="compositionally biased region" description="Basic and acidic residues" evidence="16">
    <location>
        <begin position="426"/>
        <end position="443"/>
    </location>
</feature>
<dbReference type="CDD" id="cd23796">
    <property type="entry name" value="UBCc_UBE2G2"/>
    <property type="match status" value="1"/>
</dbReference>
<dbReference type="InterPro" id="IPR023313">
    <property type="entry name" value="UBQ-conjugating_AS"/>
</dbReference>
<evidence type="ECO:0000256" key="10">
    <source>
        <dbReference type="ARBA" id="ARBA00039884"/>
    </source>
</evidence>
<dbReference type="PROSITE" id="PS00183">
    <property type="entry name" value="UBC_1"/>
    <property type="match status" value="1"/>
</dbReference>
<feature type="compositionally biased region" description="Polar residues" evidence="16">
    <location>
        <begin position="157"/>
        <end position="188"/>
    </location>
</feature>
<reference evidence="18 19" key="1">
    <citation type="submission" date="2019-12" db="EMBL/GenBank/DDBJ databases">
        <title>Draft genome sequence of the ascomycete Xylaria multiplex DSM 110363.</title>
        <authorList>
            <person name="Buettner E."/>
            <person name="Kellner H."/>
        </authorList>
    </citation>
    <scope>NUCLEOTIDE SEQUENCE [LARGE SCALE GENOMIC DNA]</scope>
    <source>
        <strain evidence="18 19">DSM 110363</strain>
    </source>
</reference>
<feature type="active site" description="Glycyl thioester intermediate" evidence="15">
    <location>
        <position position="90"/>
    </location>
</feature>
<evidence type="ECO:0000256" key="7">
    <source>
        <dbReference type="ARBA" id="ARBA00022966"/>
    </source>
</evidence>
<evidence type="ECO:0000256" key="6">
    <source>
        <dbReference type="ARBA" id="ARBA00022840"/>
    </source>
</evidence>
<dbReference type="GO" id="GO:0036503">
    <property type="term" value="P:ERAD pathway"/>
    <property type="evidence" value="ECO:0007669"/>
    <property type="project" value="UniProtKB-ARBA"/>
</dbReference>
<comment type="catalytic activity">
    <reaction evidence="1">
        <text>S-ubiquitinyl-[E1 ubiquitin-activating enzyme]-L-cysteine + [E2 ubiquitin-conjugating enzyme]-L-cysteine = [E1 ubiquitin-activating enzyme]-L-cysteine + S-ubiquitinyl-[E2 ubiquitin-conjugating enzyme]-L-cysteine.</text>
        <dbReference type="EC" id="2.3.2.23"/>
    </reaction>
</comment>
<evidence type="ECO:0000313" key="18">
    <source>
        <dbReference type="EMBL" id="KAF2963265.1"/>
    </source>
</evidence>
<dbReference type="EC" id="2.3.2.23" evidence="2"/>
<name>A0A7C8ILC6_9PEZI</name>
<dbReference type="OrthoDB" id="19692at2759"/>
<dbReference type="InterPro" id="IPR016135">
    <property type="entry name" value="UBQ-conjugating_enzyme/RWD"/>
</dbReference>
<dbReference type="Pfam" id="PF00179">
    <property type="entry name" value="UQ_con"/>
    <property type="match status" value="1"/>
</dbReference>
<evidence type="ECO:0000256" key="9">
    <source>
        <dbReference type="ARBA" id="ARBA00031729"/>
    </source>
</evidence>
<evidence type="ECO:0000256" key="1">
    <source>
        <dbReference type="ARBA" id="ARBA00000485"/>
    </source>
</evidence>
<dbReference type="InterPro" id="IPR000608">
    <property type="entry name" value="UBC"/>
</dbReference>
<evidence type="ECO:0000313" key="19">
    <source>
        <dbReference type="Proteomes" id="UP000481858"/>
    </source>
</evidence>
<evidence type="ECO:0000256" key="8">
    <source>
        <dbReference type="ARBA" id="ARBA00030012"/>
    </source>
</evidence>
<feature type="region of interest" description="Disordered" evidence="16">
    <location>
        <begin position="402"/>
        <end position="443"/>
    </location>
</feature>
<evidence type="ECO:0000256" key="4">
    <source>
        <dbReference type="ARBA" id="ARBA00022741"/>
    </source>
</evidence>
<sequence>MSQSTAHRRLLGEYKALSTNPPEGIAAGPVSEDDMFVWEALIQGPEGTPFEGGIFPAELKFPRDYPLAPPKMTFIGEIFHPNVYANGAVCISILHPPGDDPNQYEHASERWSPIQSVEKILISVMSMLAEPNDESPANVEAAKMWRENRAEYEQRSESGQSEPGAPESQQLADPSSSSCSVLESDTQQTGEYLTSSLYSSNYESKQPEDPGPSSGRSGLKSHIEQPRECPTSSLFYSPNYESKPPKYQEPENEQTENPGPPSPLLVEPLVEEPIEPSNEYSTHPDGSLPPDAEEYHKFQQMNLQFKLQLQKLQLREHQRRELRRRELWRRELQRQAECQDNESNPEGDDNQGRAQEFTALLAPNTASSTGRGSDPLATIYTAVSSLKRRLENVATFFFRSPSEYNTRSLPDPHFSGNASEQPEAGEPERLEESANERRRWCCH</sequence>
<accession>A0A7C8ILC6</accession>
<keyword evidence="19" id="KW-1185">Reference proteome</keyword>
<evidence type="ECO:0000256" key="3">
    <source>
        <dbReference type="ARBA" id="ARBA00022679"/>
    </source>
</evidence>
<evidence type="ECO:0000256" key="11">
    <source>
        <dbReference type="ARBA" id="ARBA00041569"/>
    </source>
</evidence>
<dbReference type="PANTHER" id="PTHR24067">
    <property type="entry name" value="UBIQUITIN-CONJUGATING ENZYME E2"/>
    <property type="match status" value="1"/>
</dbReference>
<dbReference type="EMBL" id="WUBL01000219">
    <property type="protein sequence ID" value="KAF2963265.1"/>
    <property type="molecule type" value="Genomic_DNA"/>
</dbReference>
<evidence type="ECO:0000256" key="15">
    <source>
        <dbReference type="PROSITE-ProRule" id="PRU10133"/>
    </source>
</evidence>